<dbReference type="InterPro" id="IPR055348">
    <property type="entry name" value="DctQ"/>
</dbReference>
<evidence type="ECO:0000256" key="7">
    <source>
        <dbReference type="ARBA" id="ARBA00023136"/>
    </source>
</evidence>
<name>A0A549TCT3_9HYPH</name>
<dbReference type="Proteomes" id="UP000316801">
    <property type="component" value="Unassembled WGS sequence"/>
</dbReference>
<evidence type="ECO:0000259" key="10">
    <source>
        <dbReference type="Pfam" id="PF04290"/>
    </source>
</evidence>
<reference evidence="11 12" key="1">
    <citation type="submission" date="2019-07" db="EMBL/GenBank/DDBJ databases">
        <title>Ln-dependent methylotrophs.</title>
        <authorList>
            <person name="Tani A."/>
        </authorList>
    </citation>
    <scope>NUCLEOTIDE SEQUENCE [LARGE SCALE GENOMIC DNA]</scope>
    <source>
        <strain evidence="11 12">SM12</strain>
    </source>
</reference>
<evidence type="ECO:0000256" key="9">
    <source>
        <dbReference type="RuleBase" id="RU369079"/>
    </source>
</evidence>
<dbReference type="EMBL" id="VJMG01000018">
    <property type="protein sequence ID" value="TRL39728.1"/>
    <property type="molecule type" value="Genomic_DNA"/>
</dbReference>
<comment type="subunit">
    <text evidence="9">The complex comprises the extracytoplasmic solute receptor protein and the two transmembrane proteins.</text>
</comment>
<evidence type="ECO:0000313" key="11">
    <source>
        <dbReference type="EMBL" id="TRL39728.1"/>
    </source>
</evidence>
<evidence type="ECO:0000256" key="5">
    <source>
        <dbReference type="ARBA" id="ARBA00022692"/>
    </source>
</evidence>
<keyword evidence="7 9" id="KW-0472">Membrane</keyword>
<comment type="subcellular location">
    <subcellularLocation>
        <location evidence="1 9">Cell inner membrane</location>
        <topology evidence="1 9">Multi-pass membrane protein</topology>
    </subcellularLocation>
</comment>
<keyword evidence="3" id="KW-1003">Cell membrane</keyword>
<feature type="transmembrane region" description="Helical" evidence="9">
    <location>
        <begin position="21"/>
        <end position="41"/>
    </location>
</feature>
<keyword evidence="12" id="KW-1185">Reference proteome</keyword>
<keyword evidence="4 9" id="KW-0997">Cell inner membrane</keyword>
<proteinExistence type="inferred from homology"/>
<sequence>MSSLLAVSRGIDRVSEAVGKFSGYLVLACCLVSAGNAMIRYAFNYSSNAWLEIQWYMFGFVVLMGASHTLRCNEHVRVDLVYGALSERKRLWVDVIGIIVFLLPACLYLAWLSWPVFVLSVREMEISSNAGGLIRWPIKLVIFAGFALLALQGISELIKRIAGLMGIIDIDTKYEKPLQ</sequence>
<feature type="transmembrane region" description="Helical" evidence="9">
    <location>
        <begin position="91"/>
        <end position="114"/>
    </location>
</feature>
<keyword evidence="6 9" id="KW-1133">Transmembrane helix</keyword>
<evidence type="ECO:0000256" key="8">
    <source>
        <dbReference type="ARBA" id="ARBA00038436"/>
    </source>
</evidence>
<dbReference type="GO" id="GO:0005886">
    <property type="term" value="C:plasma membrane"/>
    <property type="evidence" value="ECO:0007669"/>
    <property type="project" value="UniProtKB-SubCell"/>
</dbReference>
<gene>
    <name evidence="11" type="ORF">FNA46_08225</name>
</gene>
<evidence type="ECO:0000256" key="6">
    <source>
        <dbReference type="ARBA" id="ARBA00022989"/>
    </source>
</evidence>
<dbReference type="PANTHER" id="PTHR35011">
    <property type="entry name" value="2,3-DIKETO-L-GULONATE TRAP TRANSPORTER SMALL PERMEASE PROTEIN YIAM"/>
    <property type="match status" value="1"/>
</dbReference>
<dbReference type="InterPro" id="IPR007387">
    <property type="entry name" value="TRAP_DctQ"/>
</dbReference>
<evidence type="ECO:0000256" key="2">
    <source>
        <dbReference type="ARBA" id="ARBA00022448"/>
    </source>
</evidence>
<evidence type="ECO:0000256" key="1">
    <source>
        <dbReference type="ARBA" id="ARBA00004429"/>
    </source>
</evidence>
<keyword evidence="2 9" id="KW-0813">Transport</keyword>
<comment type="similarity">
    <text evidence="8 9">Belongs to the TRAP transporter small permease family.</text>
</comment>
<organism evidence="11 12">
    <name type="scientific">Rhizobium straminoryzae</name>
    <dbReference type="NCBI Taxonomy" id="1387186"/>
    <lineage>
        <taxon>Bacteria</taxon>
        <taxon>Pseudomonadati</taxon>
        <taxon>Pseudomonadota</taxon>
        <taxon>Alphaproteobacteria</taxon>
        <taxon>Hyphomicrobiales</taxon>
        <taxon>Rhizobiaceae</taxon>
        <taxon>Rhizobium/Agrobacterium group</taxon>
        <taxon>Rhizobium</taxon>
    </lineage>
</organism>
<evidence type="ECO:0000313" key="12">
    <source>
        <dbReference type="Proteomes" id="UP000316801"/>
    </source>
</evidence>
<dbReference type="RefSeq" id="WP_143124763.1">
    <property type="nucleotide sequence ID" value="NZ_VJMG01000018.1"/>
</dbReference>
<protein>
    <recommendedName>
        <fullName evidence="9">TRAP transporter small permease protein</fullName>
    </recommendedName>
</protein>
<dbReference type="Pfam" id="PF04290">
    <property type="entry name" value="DctQ"/>
    <property type="match status" value="1"/>
</dbReference>
<feature type="transmembrane region" description="Helical" evidence="9">
    <location>
        <begin position="53"/>
        <end position="70"/>
    </location>
</feature>
<dbReference type="PANTHER" id="PTHR35011:SF4">
    <property type="entry name" value="SLL1102 PROTEIN"/>
    <property type="match status" value="1"/>
</dbReference>
<keyword evidence="5 9" id="KW-0812">Transmembrane</keyword>
<comment type="caution">
    <text evidence="11">The sequence shown here is derived from an EMBL/GenBank/DDBJ whole genome shotgun (WGS) entry which is preliminary data.</text>
</comment>
<evidence type="ECO:0000256" key="4">
    <source>
        <dbReference type="ARBA" id="ARBA00022519"/>
    </source>
</evidence>
<accession>A0A549TCT3</accession>
<feature type="domain" description="Tripartite ATP-independent periplasmic transporters DctQ component" evidence="10">
    <location>
        <begin position="30"/>
        <end position="161"/>
    </location>
</feature>
<dbReference type="GO" id="GO:0022857">
    <property type="term" value="F:transmembrane transporter activity"/>
    <property type="evidence" value="ECO:0007669"/>
    <property type="project" value="UniProtKB-UniRule"/>
</dbReference>
<evidence type="ECO:0000256" key="3">
    <source>
        <dbReference type="ARBA" id="ARBA00022475"/>
    </source>
</evidence>
<dbReference type="AlphaFoldDB" id="A0A549TCT3"/>
<comment type="function">
    <text evidence="9">Part of the tripartite ATP-independent periplasmic (TRAP) transport system.</text>
</comment>
<feature type="transmembrane region" description="Helical" evidence="9">
    <location>
        <begin position="134"/>
        <end position="151"/>
    </location>
</feature>